<dbReference type="GO" id="GO:0015074">
    <property type="term" value="P:DNA integration"/>
    <property type="evidence" value="ECO:0007669"/>
    <property type="project" value="InterPro"/>
</dbReference>
<dbReference type="Proteomes" id="UP000257109">
    <property type="component" value="Unassembled WGS sequence"/>
</dbReference>
<dbReference type="GO" id="GO:0003676">
    <property type="term" value="F:nucleic acid binding"/>
    <property type="evidence" value="ECO:0007669"/>
    <property type="project" value="InterPro"/>
</dbReference>
<accession>A0A371HDI7</accession>
<dbReference type="InterPro" id="IPR012337">
    <property type="entry name" value="RNaseH-like_sf"/>
</dbReference>
<feature type="domain" description="Integrase catalytic" evidence="1">
    <location>
        <begin position="22"/>
        <end position="159"/>
    </location>
</feature>
<evidence type="ECO:0000313" key="3">
    <source>
        <dbReference type="Proteomes" id="UP000257109"/>
    </source>
</evidence>
<dbReference type="OrthoDB" id="913584at2759"/>
<protein>
    <recommendedName>
        <fullName evidence="1">Integrase catalytic domain-containing protein</fullName>
    </recommendedName>
</protein>
<evidence type="ECO:0000259" key="1">
    <source>
        <dbReference type="PROSITE" id="PS50994"/>
    </source>
</evidence>
<sequence>MVMKALGALMEPVEEDNDVFELLANPTMAQIHEHRRVVRQKEIIQGDFHMETQNSRGGNGRAKNMKDLTSNKMSLFVLVYIAKRQTILKEDVGGDLMSEITNILWKYKKLVENQSGCNMRIIRSNNGKEYANDTFDKFCEEVGIKHQFTLPYTKTTWCK</sequence>
<name>A0A371HDI7_MUCPR</name>
<dbReference type="EMBL" id="QJKJ01002888">
    <property type="protein sequence ID" value="RDY00856.1"/>
    <property type="molecule type" value="Genomic_DNA"/>
</dbReference>
<dbReference type="Gene3D" id="3.30.420.10">
    <property type="entry name" value="Ribonuclease H-like superfamily/Ribonuclease H"/>
    <property type="match status" value="1"/>
</dbReference>
<feature type="non-terminal residue" evidence="2">
    <location>
        <position position="1"/>
    </location>
</feature>
<dbReference type="InterPro" id="IPR039537">
    <property type="entry name" value="Retrotran_Ty1/copia-like"/>
</dbReference>
<comment type="caution">
    <text evidence="2">The sequence shown here is derived from an EMBL/GenBank/DDBJ whole genome shotgun (WGS) entry which is preliminary data.</text>
</comment>
<dbReference type="SUPFAM" id="SSF53098">
    <property type="entry name" value="Ribonuclease H-like"/>
    <property type="match status" value="1"/>
</dbReference>
<dbReference type="PROSITE" id="PS50994">
    <property type="entry name" value="INTEGRASE"/>
    <property type="match status" value="1"/>
</dbReference>
<dbReference type="InterPro" id="IPR036397">
    <property type="entry name" value="RNaseH_sf"/>
</dbReference>
<reference evidence="2" key="1">
    <citation type="submission" date="2018-05" db="EMBL/GenBank/DDBJ databases">
        <title>Draft genome of Mucuna pruriens seed.</title>
        <authorList>
            <person name="Nnadi N.E."/>
            <person name="Vos R."/>
            <person name="Hasami M.H."/>
            <person name="Devisetty U.K."/>
            <person name="Aguiy J.C."/>
        </authorList>
    </citation>
    <scope>NUCLEOTIDE SEQUENCE [LARGE SCALE GENOMIC DNA]</scope>
    <source>
        <strain evidence="2">JCA_2017</strain>
    </source>
</reference>
<dbReference type="PANTHER" id="PTHR42648:SF18">
    <property type="entry name" value="RETROTRANSPOSON, UNCLASSIFIED-LIKE PROTEIN"/>
    <property type="match status" value="1"/>
</dbReference>
<keyword evidence="3" id="KW-1185">Reference proteome</keyword>
<proteinExistence type="predicted"/>
<dbReference type="InterPro" id="IPR001584">
    <property type="entry name" value="Integrase_cat-core"/>
</dbReference>
<dbReference type="AlphaFoldDB" id="A0A371HDI7"/>
<dbReference type="PANTHER" id="PTHR42648">
    <property type="entry name" value="TRANSPOSASE, PUTATIVE-RELATED"/>
    <property type="match status" value="1"/>
</dbReference>
<evidence type="ECO:0000313" key="2">
    <source>
        <dbReference type="EMBL" id="RDY00856.1"/>
    </source>
</evidence>
<gene>
    <name evidence="2" type="ORF">CR513_15902</name>
</gene>
<organism evidence="2 3">
    <name type="scientific">Mucuna pruriens</name>
    <name type="common">Velvet bean</name>
    <name type="synonym">Dolichos pruriens</name>
    <dbReference type="NCBI Taxonomy" id="157652"/>
    <lineage>
        <taxon>Eukaryota</taxon>
        <taxon>Viridiplantae</taxon>
        <taxon>Streptophyta</taxon>
        <taxon>Embryophyta</taxon>
        <taxon>Tracheophyta</taxon>
        <taxon>Spermatophyta</taxon>
        <taxon>Magnoliopsida</taxon>
        <taxon>eudicotyledons</taxon>
        <taxon>Gunneridae</taxon>
        <taxon>Pentapetalae</taxon>
        <taxon>rosids</taxon>
        <taxon>fabids</taxon>
        <taxon>Fabales</taxon>
        <taxon>Fabaceae</taxon>
        <taxon>Papilionoideae</taxon>
        <taxon>50 kb inversion clade</taxon>
        <taxon>NPAAA clade</taxon>
        <taxon>indigoferoid/millettioid clade</taxon>
        <taxon>Phaseoleae</taxon>
        <taxon>Mucuna</taxon>
    </lineage>
</organism>